<name>A0ABS6VGZ9_9GAMM</name>
<evidence type="ECO:0000313" key="3">
    <source>
        <dbReference type="Proteomes" id="UP001197236"/>
    </source>
</evidence>
<dbReference type="RefSeq" id="WP_218995772.1">
    <property type="nucleotide sequence ID" value="NZ_JAHVXU010000009.1"/>
</dbReference>
<protein>
    <recommendedName>
        <fullName evidence="4">Inhibitor I9 domain-containing protein</fullName>
    </recommendedName>
</protein>
<keyword evidence="3" id="KW-1185">Reference proteome</keyword>
<dbReference type="Proteomes" id="UP001197236">
    <property type="component" value="Unassembled WGS sequence"/>
</dbReference>
<organism evidence="2 3">
    <name type="scientific">Pantoea allii</name>
    <dbReference type="NCBI Taxonomy" id="574096"/>
    <lineage>
        <taxon>Bacteria</taxon>
        <taxon>Pseudomonadati</taxon>
        <taxon>Pseudomonadota</taxon>
        <taxon>Gammaproteobacteria</taxon>
        <taxon>Enterobacterales</taxon>
        <taxon>Erwiniaceae</taxon>
        <taxon>Pantoea</taxon>
    </lineage>
</organism>
<evidence type="ECO:0000256" key="1">
    <source>
        <dbReference type="SAM" id="SignalP"/>
    </source>
</evidence>
<sequence length="110" mass="11996">MKHSLYLLFIGILYASSLNAETTNEKGLSSQVQSTLIVTCNCNTQAEREKIQKEIIKAGGNILFTYESLGGFAVKKPKSGDMTTFEKKLRNIPGVKSVEHDGESGINNGN</sequence>
<proteinExistence type="predicted"/>
<evidence type="ECO:0008006" key="4">
    <source>
        <dbReference type="Google" id="ProtNLM"/>
    </source>
</evidence>
<keyword evidence="1" id="KW-0732">Signal</keyword>
<gene>
    <name evidence="2" type="ORF">KYI95_15625</name>
</gene>
<feature type="signal peptide" evidence="1">
    <location>
        <begin position="1"/>
        <end position="20"/>
    </location>
</feature>
<evidence type="ECO:0000313" key="2">
    <source>
        <dbReference type="EMBL" id="MBW1258608.1"/>
    </source>
</evidence>
<comment type="caution">
    <text evidence="2">The sequence shown here is derived from an EMBL/GenBank/DDBJ whole genome shotgun (WGS) entry which is preliminary data.</text>
</comment>
<accession>A0ABS6VGZ9</accession>
<reference evidence="2 3" key="1">
    <citation type="submission" date="2021-07" db="EMBL/GenBank/DDBJ databases">
        <title>A novel phosphonate cluster across the Pantoea species complex is important for pathogenicity in onion.</title>
        <authorList>
            <person name="Zhao M."/>
            <person name="Stice S."/>
            <person name="Shin G.Y."/>
            <person name="Coutinho T."/>
            <person name="Gitaitis R."/>
            <person name="Kvitko B."/>
            <person name="Dutta B."/>
        </authorList>
    </citation>
    <scope>NUCLEOTIDE SEQUENCE [LARGE SCALE GENOMIC DNA]</scope>
    <source>
        <strain evidence="2 3">BD 382</strain>
    </source>
</reference>
<feature type="chain" id="PRO_5046268394" description="Inhibitor I9 domain-containing protein" evidence="1">
    <location>
        <begin position="21"/>
        <end position="110"/>
    </location>
</feature>
<dbReference type="EMBL" id="JAHVXZ010000008">
    <property type="protein sequence ID" value="MBW1258608.1"/>
    <property type="molecule type" value="Genomic_DNA"/>
</dbReference>